<sequence length="302" mass="33037">MKYDCLIIGGGIAGLQAAIQLGRYMHQVLVIDSADGRSTLCRSYHNILGYPDGVSGQHLRETGRRQAEALGVQFLQGKAESAEKTEDGFQVTVSNGEAYSSKRLLLATGVMDRIPPELLPSLQSCLGISVYVCPDCDGYQVKGKRTIVIGAGVTGVDMVKTLSYWTKDLVYINHEQRSITEEDRQFFQDKKISYIEAPIKKALAEEAQLEGFLLKNGETVAGNHAFIAFGGNEVRSQLAKQLGIDRLENKHLLSDPRTKMTNIRGVWAAGDVAAHSEQVTIAMGEGSQAAIWIHKDIIQGKE</sequence>
<accession>A0ABZ2CHW3</accession>
<dbReference type="Pfam" id="PF07992">
    <property type="entry name" value="Pyr_redox_2"/>
    <property type="match status" value="1"/>
</dbReference>
<dbReference type="EMBL" id="CP137640">
    <property type="protein sequence ID" value="WVX81393.1"/>
    <property type="molecule type" value="Genomic_DNA"/>
</dbReference>
<dbReference type="PRINTS" id="PR00469">
    <property type="entry name" value="PNDRDTASEII"/>
</dbReference>
<gene>
    <name evidence="6" type="ORF">R4Z09_30340</name>
</gene>
<name>A0ABZ2CHW3_9BACI</name>
<evidence type="ECO:0000313" key="7">
    <source>
        <dbReference type="Proteomes" id="UP001357223"/>
    </source>
</evidence>
<proteinExistence type="predicted"/>
<comment type="cofactor">
    <cofactor evidence="1">
        <name>FAD</name>
        <dbReference type="ChEBI" id="CHEBI:57692"/>
    </cofactor>
</comment>
<dbReference type="Proteomes" id="UP001357223">
    <property type="component" value="Chromosome"/>
</dbReference>
<evidence type="ECO:0000256" key="2">
    <source>
        <dbReference type="ARBA" id="ARBA00011738"/>
    </source>
</evidence>
<evidence type="ECO:0000313" key="6">
    <source>
        <dbReference type="EMBL" id="WVX81393.1"/>
    </source>
</evidence>
<dbReference type="SUPFAM" id="SSF51905">
    <property type="entry name" value="FAD/NAD(P)-binding domain"/>
    <property type="match status" value="1"/>
</dbReference>
<dbReference type="PRINTS" id="PR00368">
    <property type="entry name" value="FADPNR"/>
</dbReference>
<dbReference type="InterPro" id="IPR036188">
    <property type="entry name" value="FAD/NAD-bd_sf"/>
</dbReference>
<dbReference type="RefSeq" id="WP_338450321.1">
    <property type="nucleotide sequence ID" value="NZ_CP137640.1"/>
</dbReference>
<reference evidence="6 7" key="1">
    <citation type="submission" date="2023-10" db="EMBL/GenBank/DDBJ databases">
        <title>Niallia locisalis sp.nov. isolated from a salt pond sample.</title>
        <authorList>
            <person name="Li X.-J."/>
            <person name="Dong L."/>
        </authorList>
    </citation>
    <scope>NUCLEOTIDE SEQUENCE [LARGE SCALE GENOMIC DNA]</scope>
    <source>
        <strain evidence="6 7">DSM 29761</strain>
    </source>
</reference>
<evidence type="ECO:0000256" key="3">
    <source>
        <dbReference type="ARBA" id="ARBA00022630"/>
    </source>
</evidence>
<comment type="subunit">
    <text evidence="2">Homodimer.</text>
</comment>
<feature type="domain" description="FAD/NAD(P)-binding" evidence="5">
    <location>
        <begin position="3"/>
        <end position="286"/>
    </location>
</feature>
<evidence type="ECO:0000259" key="5">
    <source>
        <dbReference type="Pfam" id="PF07992"/>
    </source>
</evidence>
<organism evidence="6 7">
    <name type="scientific">Niallia oryzisoli</name>
    <dbReference type="NCBI Taxonomy" id="1737571"/>
    <lineage>
        <taxon>Bacteria</taxon>
        <taxon>Bacillati</taxon>
        <taxon>Bacillota</taxon>
        <taxon>Bacilli</taxon>
        <taxon>Bacillales</taxon>
        <taxon>Bacillaceae</taxon>
        <taxon>Niallia</taxon>
    </lineage>
</organism>
<keyword evidence="3" id="KW-0285">Flavoprotein</keyword>
<keyword evidence="7" id="KW-1185">Reference proteome</keyword>
<protein>
    <submittedName>
        <fullName evidence="6">NAD(P)/FAD-dependent oxidoreductase</fullName>
    </submittedName>
</protein>
<evidence type="ECO:0000256" key="1">
    <source>
        <dbReference type="ARBA" id="ARBA00001974"/>
    </source>
</evidence>
<keyword evidence="4" id="KW-0560">Oxidoreductase</keyword>
<dbReference type="Gene3D" id="3.50.50.60">
    <property type="entry name" value="FAD/NAD(P)-binding domain"/>
    <property type="match status" value="2"/>
</dbReference>
<evidence type="ECO:0000256" key="4">
    <source>
        <dbReference type="ARBA" id="ARBA00023002"/>
    </source>
</evidence>
<dbReference type="InterPro" id="IPR050097">
    <property type="entry name" value="Ferredoxin-NADP_redctase_2"/>
</dbReference>
<dbReference type="InterPro" id="IPR023753">
    <property type="entry name" value="FAD/NAD-binding_dom"/>
</dbReference>
<dbReference type="PANTHER" id="PTHR48105">
    <property type="entry name" value="THIOREDOXIN REDUCTASE 1-RELATED-RELATED"/>
    <property type="match status" value="1"/>
</dbReference>